<feature type="region of interest" description="Disordered" evidence="1">
    <location>
        <begin position="1"/>
        <end position="34"/>
    </location>
</feature>
<reference evidence="3 4" key="1">
    <citation type="journal article" date="2021" name="Nat. Plants">
        <title>The Taxus genome provides insights into paclitaxel biosynthesis.</title>
        <authorList>
            <person name="Xiong X."/>
            <person name="Gou J."/>
            <person name="Liao Q."/>
            <person name="Li Y."/>
            <person name="Zhou Q."/>
            <person name="Bi G."/>
            <person name="Li C."/>
            <person name="Du R."/>
            <person name="Wang X."/>
            <person name="Sun T."/>
            <person name="Guo L."/>
            <person name="Liang H."/>
            <person name="Lu P."/>
            <person name="Wu Y."/>
            <person name="Zhang Z."/>
            <person name="Ro D.K."/>
            <person name="Shang Y."/>
            <person name="Huang S."/>
            <person name="Yan J."/>
        </authorList>
    </citation>
    <scope>NUCLEOTIDE SEQUENCE [LARGE SCALE GENOMIC DNA]</scope>
    <source>
        <strain evidence="3">Ta-2019</strain>
    </source>
</reference>
<feature type="domain" description="DUF4283" evidence="2">
    <location>
        <begin position="80"/>
        <end position="144"/>
    </location>
</feature>
<proteinExistence type="predicted"/>
<dbReference type="AlphaFoldDB" id="A0AA38FIF9"/>
<evidence type="ECO:0000256" key="1">
    <source>
        <dbReference type="SAM" id="MobiDB-lite"/>
    </source>
</evidence>
<dbReference type="Proteomes" id="UP000824469">
    <property type="component" value="Unassembled WGS sequence"/>
</dbReference>
<dbReference type="InterPro" id="IPR025558">
    <property type="entry name" value="DUF4283"/>
</dbReference>
<evidence type="ECO:0000313" key="3">
    <source>
        <dbReference type="EMBL" id="KAH9303625.1"/>
    </source>
</evidence>
<dbReference type="EMBL" id="JAHRHJ020000008">
    <property type="protein sequence ID" value="KAH9303625.1"/>
    <property type="molecule type" value="Genomic_DNA"/>
</dbReference>
<dbReference type="PANTHER" id="PTHR31286:SF180">
    <property type="entry name" value="OS10G0362600 PROTEIN"/>
    <property type="match status" value="1"/>
</dbReference>
<organism evidence="3 4">
    <name type="scientific">Taxus chinensis</name>
    <name type="common">Chinese yew</name>
    <name type="synonym">Taxus wallichiana var. chinensis</name>
    <dbReference type="NCBI Taxonomy" id="29808"/>
    <lineage>
        <taxon>Eukaryota</taxon>
        <taxon>Viridiplantae</taxon>
        <taxon>Streptophyta</taxon>
        <taxon>Embryophyta</taxon>
        <taxon>Tracheophyta</taxon>
        <taxon>Spermatophyta</taxon>
        <taxon>Pinopsida</taxon>
        <taxon>Pinidae</taxon>
        <taxon>Conifers II</taxon>
        <taxon>Cupressales</taxon>
        <taxon>Taxaceae</taxon>
        <taxon>Taxus</taxon>
    </lineage>
</organism>
<name>A0AA38FIF9_TAXCH</name>
<dbReference type="InterPro" id="IPR040256">
    <property type="entry name" value="At4g02000-like"/>
</dbReference>
<accession>A0AA38FIF9</accession>
<comment type="caution">
    <text evidence="3">The sequence shown here is derived from an EMBL/GenBank/DDBJ whole genome shotgun (WGS) entry which is preliminary data.</text>
</comment>
<protein>
    <recommendedName>
        <fullName evidence="2">DUF4283 domain-containing protein</fullName>
    </recommendedName>
</protein>
<evidence type="ECO:0000259" key="2">
    <source>
        <dbReference type="Pfam" id="PF14111"/>
    </source>
</evidence>
<evidence type="ECO:0000313" key="4">
    <source>
        <dbReference type="Proteomes" id="UP000824469"/>
    </source>
</evidence>
<sequence>MENAKKLASSASGGEPSFRDALRSPSTSNTSNRNFQKLPLRMPIFNHRKNEKGCLRATNGVPVIQLKKEDVQDNTHELENHGLIIRFLGFRPPLPSLKEWAKKTWQTKGEFTLSVCPNGYFLVVFTSATDREYVFQGGPWFLGRAAKISLEIETEKWEQMVDYENIPFRCRICREYGDLVKDCIANMPVSKEGEKTKDEFITPKKKQVIKKFEKEQAGISNSNRYASLQEENEEEKVEDMMESQVPETQLDKPTTTAVILQSMDIQNQMVVFQANPNNDKAQPGLKSYQRKPSSMRSFRNSIKTQKKWRIWKML</sequence>
<feature type="compositionally biased region" description="Low complexity" evidence="1">
    <location>
        <begin position="23"/>
        <end position="34"/>
    </location>
</feature>
<keyword evidence="4" id="KW-1185">Reference proteome</keyword>
<dbReference type="Pfam" id="PF14111">
    <property type="entry name" value="DUF4283"/>
    <property type="match status" value="1"/>
</dbReference>
<gene>
    <name evidence="3" type="ORF">KI387_008029</name>
</gene>
<dbReference type="PANTHER" id="PTHR31286">
    <property type="entry name" value="GLYCINE-RICH CELL WALL STRUCTURAL PROTEIN 1.8-LIKE"/>
    <property type="match status" value="1"/>
</dbReference>
<feature type="region of interest" description="Disordered" evidence="1">
    <location>
        <begin position="277"/>
        <end position="296"/>
    </location>
</feature>